<proteinExistence type="predicted"/>
<dbReference type="Pfam" id="PF00571">
    <property type="entry name" value="CBS"/>
    <property type="match status" value="2"/>
</dbReference>
<organism evidence="5 6">
    <name type="scientific">Flammeovirga pacifica</name>
    <dbReference type="NCBI Taxonomy" id="915059"/>
    <lineage>
        <taxon>Bacteria</taxon>
        <taxon>Pseudomonadati</taxon>
        <taxon>Bacteroidota</taxon>
        <taxon>Cytophagia</taxon>
        <taxon>Cytophagales</taxon>
        <taxon>Flammeovirgaceae</taxon>
        <taxon>Flammeovirga</taxon>
    </lineage>
</organism>
<evidence type="ECO:0000256" key="2">
    <source>
        <dbReference type="ARBA" id="ARBA00023270"/>
    </source>
</evidence>
<keyword evidence="6" id="KW-1185">Reference proteome</keyword>
<dbReference type="SUPFAM" id="SSF51569">
    <property type="entry name" value="Aldolase"/>
    <property type="match status" value="1"/>
</dbReference>
<comment type="caution">
    <text evidence="5">The sequence shown here is derived from an EMBL/GenBank/DDBJ whole genome shotgun (WGS) entry which is preliminary data.</text>
</comment>
<dbReference type="Pfam" id="PF00923">
    <property type="entry name" value="TAL_FSA"/>
    <property type="match status" value="1"/>
</dbReference>
<dbReference type="InterPro" id="IPR001585">
    <property type="entry name" value="TAL/FSA"/>
</dbReference>
<dbReference type="InterPro" id="IPR000644">
    <property type="entry name" value="CBS_dom"/>
</dbReference>
<evidence type="ECO:0000259" key="4">
    <source>
        <dbReference type="PROSITE" id="PS51371"/>
    </source>
</evidence>
<feature type="domain" description="CBS" evidence="4">
    <location>
        <begin position="224"/>
        <end position="281"/>
    </location>
</feature>
<dbReference type="SMART" id="SM00116">
    <property type="entry name" value="CBS"/>
    <property type="match status" value="2"/>
</dbReference>
<dbReference type="RefSeq" id="WP_044219965.1">
    <property type="nucleotide sequence ID" value="NZ_JRYR02000001.1"/>
</dbReference>
<protein>
    <submittedName>
        <fullName evidence="5">Transaldolase</fullName>
    </submittedName>
</protein>
<keyword evidence="1 3" id="KW-0129">CBS domain</keyword>
<dbReference type="PROSITE" id="PS51371">
    <property type="entry name" value="CBS"/>
    <property type="match status" value="1"/>
</dbReference>
<dbReference type="Gene3D" id="3.20.20.70">
    <property type="entry name" value="Aldolase class I"/>
    <property type="match status" value="1"/>
</dbReference>
<dbReference type="Proteomes" id="UP000179797">
    <property type="component" value="Unassembled WGS sequence"/>
</dbReference>
<dbReference type="GO" id="GO:0005975">
    <property type="term" value="P:carbohydrate metabolic process"/>
    <property type="evidence" value="ECO:0007669"/>
    <property type="project" value="InterPro"/>
</dbReference>
<dbReference type="AlphaFoldDB" id="A0A1S1Z3U4"/>
<evidence type="ECO:0000313" key="6">
    <source>
        <dbReference type="Proteomes" id="UP000179797"/>
    </source>
</evidence>
<evidence type="ECO:0000256" key="3">
    <source>
        <dbReference type="PROSITE-ProRule" id="PRU00703"/>
    </source>
</evidence>
<dbReference type="OrthoDB" id="9762536at2"/>
<dbReference type="InterPro" id="IPR013785">
    <property type="entry name" value="Aldolase_TIM"/>
</dbReference>
<dbReference type="PANTHER" id="PTHR10683">
    <property type="entry name" value="TRANSALDOLASE"/>
    <property type="match status" value="1"/>
</dbReference>
<dbReference type="Gene3D" id="3.10.580.10">
    <property type="entry name" value="CBS-domain"/>
    <property type="match status" value="1"/>
</dbReference>
<dbReference type="SUPFAM" id="SSF54631">
    <property type="entry name" value="CBS-domain pair"/>
    <property type="match status" value="1"/>
</dbReference>
<keyword evidence="2" id="KW-0704">Schiff base</keyword>
<accession>A0A1S1Z3U4</accession>
<sequence>MELYLDSAEINEIKSSFEQLPFMTGLTTTPTFMARHGITDIDGTIVELSKIVPVLQIEALGDTADEIVAEAKRQEALGLDRDKTVYKIPVSMEGLKACSMLVKEGFKVNIHLVYTIQQAYMAMQAGATYVCPLVGRLQDQGHDALGLVEQCVEAVNYYGYNTKIMFSSVRTIQHIRDAVELGVHTITVPWKIMKQLTDNHFTKIGTDQFVNDTRLMTERVGDVISENNPTVTPDTTVSDCLVAMTTYKTGAVTVIDGEKAPIGIFTDGDLRRLVTEKGGDVSGIKVGDLGLTAPISIDAHELLFAAHNLIKEKKVDELVVTLDGKAVGMLDVQDMVK</sequence>
<reference evidence="5 6" key="1">
    <citation type="journal article" date="2012" name="Int. J. Syst. Evol. Microbiol.">
        <title>Flammeovirga pacifica sp. nov., isolated from deep-sea sediment.</title>
        <authorList>
            <person name="Xu H."/>
            <person name="Fu Y."/>
            <person name="Yang N."/>
            <person name="Ding Z."/>
            <person name="Lai Q."/>
            <person name="Zeng R."/>
        </authorList>
    </citation>
    <scope>NUCLEOTIDE SEQUENCE [LARGE SCALE GENOMIC DNA]</scope>
    <source>
        <strain evidence="6">DSM 24597 / LMG 26175 / WPAGA1</strain>
    </source>
</reference>
<dbReference type="PANTHER" id="PTHR10683:SF40">
    <property type="entry name" value="FRUCTOSE-6-PHOSPHATE ALDOLASE 1-RELATED"/>
    <property type="match status" value="1"/>
</dbReference>
<gene>
    <name evidence="5" type="ORF">NH26_17215</name>
</gene>
<dbReference type="STRING" id="915059.NH26_17215"/>
<evidence type="ECO:0000313" key="5">
    <source>
        <dbReference type="EMBL" id="OHX67956.1"/>
    </source>
</evidence>
<name>A0A1S1Z3U4_FLAPC</name>
<dbReference type="InterPro" id="IPR046342">
    <property type="entry name" value="CBS_dom_sf"/>
</dbReference>
<dbReference type="EMBL" id="JRYR02000001">
    <property type="protein sequence ID" value="OHX67956.1"/>
    <property type="molecule type" value="Genomic_DNA"/>
</dbReference>
<evidence type="ECO:0000256" key="1">
    <source>
        <dbReference type="ARBA" id="ARBA00023122"/>
    </source>
</evidence>